<dbReference type="OrthoDB" id="9801098at2"/>
<dbReference type="GO" id="GO:0016747">
    <property type="term" value="F:acyltransferase activity, transferring groups other than amino-acyl groups"/>
    <property type="evidence" value="ECO:0007669"/>
    <property type="project" value="InterPro"/>
</dbReference>
<dbReference type="Pfam" id="PF13508">
    <property type="entry name" value="Acetyltransf_7"/>
    <property type="match status" value="1"/>
</dbReference>
<dbReference type="CDD" id="cd04690">
    <property type="entry name" value="NUDIX_Hydrolase"/>
    <property type="match status" value="1"/>
</dbReference>
<proteinExistence type="predicted"/>
<dbReference type="PROSITE" id="PS51462">
    <property type="entry name" value="NUDIX"/>
    <property type="match status" value="1"/>
</dbReference>
<dbReference type="eggNOG" id="COG0494">
    <property type="taxonomic scope" value="Bacteria"/>
</dbReference>
<dbReference type="PROSITE" id="PS00893">
    <property type="entry name" value="NUDIX_BOX"/>
    <property type="match status" value="1"/>
</dbReference>
<dbReference type="PANTHER" id="PTHR43046">
    <property type="entry name" value="GDP-MANNOSE MANNOSYL HYDROLASE"/>
    <property type="match status" value="1"/>
</dbReference>
<evidence type="ECO:0000256" key="2">
    <source>
        <dbReference type="ARBA" id="ARBA00022801"/>
    </source>
</evidence>
<dbReference type="SUPFAM" id="SSF55811">
    <property type="entry name" value="Nudix"/>
    <property type="match status" value="1"/>
</dbReference>
<dbReference type="SUPFAM" id="SSF55729">
    <property type="entry name" value="Acyl-CoA N-acyltransferases (Nat)"/>
    <property type="match status" value="1"/>
</dbReference>
<evidence type="ECO:0000259" key="4">
    <source>
        <dbReference type="PROSITE" id="PS51462"/>
    </source>
</evidence>
<comment type="caution">
    <text evidence="5">The sequence shown here is derived from an EMBL/GenBank/DDBJ whole genome shotgun (WGS) entry which is preliminary data.</text>
</comment>
<dbReference type="RefSeq" id="WP_003292231.1">
    <property type="nucleotide sequence ID" value="NZ_KK020678.1"/>
</dbReference>
<dbReference type="PANTHER" id="PTHR43046:SF2">
    <property type="entry name" value="8-OXO-DGTP DIPHOSPHATASE-RELATED"/>
    <property type="match status" value="1"/>
</dbReference>
<reference evidence="5 6" key="1">
    <citation type="journal article" date="2013" name="Genome Announc.">
        <title>Draft Genome of the Nitrogen-Fixing Bacterium Pseudomonas stutzeri Strain KOS6 Isolated from Industrial Hydrocarbon Sludge.</title>
        <authorList>
            <person name="Grigoryeva T.V."/>
            <person name="Laikov A.V."/>
            <person name="Naumova R.P."/>
            <person name="Manolov A.I."/>
            <person name="Larin A.K."/>
            <person name="Karpova I.Y."/>
            <person name="Semashko T.A."/>
            <person name="Alexeev D.G."/>
            <person name="Kostryukova E.S."/>
            <person name="Muller R."/>
            <person name="Govorun V.M."/>
        </authorList>
    </citation>
    <scope>NUCLEOTIDE SEQUENCE [LARGE SCALE GENOMIC DNA]</scope>
    <source>
        <strain evidence="5 6">KOS6</strain>
    </source>
</reference>
<evidence type="ECO:0000256" key="1">
    <source>
        <dbReference type="ARBA" id="ARBA00001946"/>
    </source>
</evidence>
<dbReference type="HOGENOM" id="CLU_989966_0_0_6"/>
<dbReference type="CDD" id="cd04301">
    <property type="entry name" value="NAT_SF"/>
    <property type="match status" value="1"/>
</dbReference>
<dbReference type="InterPro" id="IPR016181">
    <property type="entry name" value="Acyl_CoA_acyltransferase"/>
</dbReference>
<dbReference type="InterPro" id="IPR020084">
    <property type="entry name" value="NUDIX_hydrolase_CS"/>
</dbReference>
<organism evidence="5 6">
    <name type="scientific">Stutzerimonas stutzeri KOS6</name>
    <dbReference type="NCBI Taxonomy" id="1218352"/>
    <lineage>
        <taxon>Bacteria</taxon>
        <taxon>Pseudomonadati</taxon>
        <taxon>Pseudomonadota</taxon>
        <taxon>Gammaproteobacteria</taxon>
        <taxon>Pseudomonadales</taxon>
        <taxon>Pseudomonadaceae</taxon>
        <taxon>Stutzerimonas</taxon>
    </lineage>
</organism>
<dbReference type="EMBL" id="AMCZ02000011">
    <property type="protein sequence ID" value="EWC41349.1"/>
    <property type="molecule type" value="Genomic_DNA"/>
</dbReference>
<dbReference type="Gene3D" id="3.90.79.10">
    <property type="entry name" value="Nucleoside Triphosphate Pyrophosphohydrolase"/>
    <property type="match status" value="1"/>
</dbReference>
<dbReference type="PROSITE" id="PS51186">
    <property type="entry name" value="GNAT"/>
    <property type="match status" value="1"/>
</dbReference>
<sequence length="278" mass="31299">MPALEYLQLPLPLKPLLVRFYRTHNNRNRIRPEARCWIARRGDIVAGLCLTPVAHGHFLTGLLVSPSERGKGIGQQLIRRALSCAQGPVWLFCKPDLLNFYNRLGFTGAEKLPDTLADRLARYKRSKTLIALVHGPQDEAMPQKTLTIAIACLFDELGRILVVRKRATRFFMLPGGKAEPGEMPLQTLRRELEEELHLFLEDRDFEALGQFQALAANEPDHLVKADVFIGRLPHAVSVQAEIEEMGWLAMAPCQRDDIAPLLRAHVLPALLKRAAERA</sequence>
<name>A0A061JT46_STUST</name>
<dbReference type="InterPro" id="IPR000182">
    <property type="entry name" value="GNAT_dom"/>
</dbReference>
<feature type="domain" description="Nudix hydrolase" evidence="4">
    <location>
        <begin position="143"/>
        <end position="271"/>
    </location>
</feature>
<dbReference type="InterPro" id="IPR000086">
    <property type="entry name" value="NUDIX_hydrolase_dom"/>
</dbReference>
<dbReference type="Gene3D" id="3.40.630.30">
    <property type="match status" value="1"/>
</dbReference>
<gene>
    <name evidence="5" type="ORF">B597_010480</name>
</gene>
<evidence type="ECO:0000313" key="5">
    <source>
        <dbReference type="EMBL" id="EWC41349.1"/>
    </source>
</evidence>
<protein>
    <recommendedName>
        <fullName evidence="7">NTP pyrophosphohydrolase</fullName>
    </recommendedName>
</protein>
<evidence type="ECO:0008006" key="7">
    <source>
        <dbReference type="Google" id="ProtNLM"/>
    </source>
</evidence>
<dbReference type="Proteomes" id="UP000026923">
    <property type="component" value="Unassembled WGS sequence"/>
</dbReference>
<dbReference type="Pfam" id="PF00293">
    <property type="entry name" value="NUDIX"/>
    <property type="match status" value="1"/>
</dbReference>
<feature type="domain" description="N-acetyltransferase" evidence="3">
    <location>
        <begin position="1"/>
        <end position="130"/>
    </location>
</feature>
<dbReference type="eggNOG" id="COG0456">
    <property type="taxonomic scope" value="Bacteria"/>
</dbReference>
<evidence type="ECO:0000259" key="3">
    <source>
        <dbReference type="PROSITE" id="PS51186"/>
    </source>
</evidence>
<dbReference type="InterPro" id="IPR015797">
    <property type="entry name" value="NUDIX_hydrolase-like_dom_sf"/>
</dbReference>
<dbReference type="GO" id="GO:0016787">
    <property type="term" value="F:hydrolase activity"/>
    <property type="evidence" value="ECO:0007669"/>
    <property type="project" value="UniProtKB-KW"/>
</dbReference>
<keyword evidence="2" id="KW-0378">Hydrolase</keyword>
<comment type="cofactor">
    <cofactor evidence="1">
        <name>Mg(2+)</name>
        <dbReference type="ChEBI" id="CHEBI:18420"/>
    </cofactor>
</comment>
<accession>A0A061JT46</accession>
<dbReference type="AlphaFoldDB" id="A0A061JT46"/>
<evidence type="ECO:0000313" key="6">
    <source>
        <dbReference type="Proteomes" id="UP000026923"/>
    </source>
</evidence>